<gene>
    <name evidence="4" type="ORF">ACFPET_03720</name>
</gene>
<evidence type="ECO:0000256" key="1">
    <source>
        <dbReference type="SAM" id="Coils"/>
    </source>
</evidence>
<dbReference type="SUPFAM" id="SSF52540">
    <property type="entry name" value="P-loop containing nucleoside triphosphate hydrolases"/>
    <property type="match status" value="1"/>
</dbReference>
<keyword evidence="2" id="KW-1133">Transmembrane helix</keyword>
<keyword evidence="2" id="KW-0812">Transmembrane</keyword>
<feature type="transmembrane region" description="Helical" evidence="2">
    <location>
        <begin position="464"/>
        <end position="483"/>
    </location>
</feature>
<feature type="transmembrane region" description="Helical" evidence="2">
    <location>
        <begin position="489"/>
        <end position="522"/>
    </location>
</feature>
<keyword evidence="2" id="KW-0472">Membrane</keyword>
<dbReference type="InterPro" id="IPR027417">
    <property type="entry name" value="P-loop_NTPase"/>
</dbReference>
<protein>
    <submittedName>
        <fullName evidence="4">Dynamin family protein</fullName>
    </submittedName>
</protein>
<dbReference type="Gene3D" id="3.40.50.300">
    <property type="entry name" value="P-loop containing nucleotide triphosphate hydrolases"/>
    <property type="match status" value="1"/>
</dbReference>
<comment type="caution">
    <text evidence="4">The sequence shown here is derived from an EMBL/GenBank/DDBJ whole genome shotgun (WGS) entry which is preliminary data.</text>
</comment>
<dbReference type="Proteomes" id="UP001595823">
    <property type="component" value="Unassembled WGS sequence"/>
</dbReference>
<organism evidence="4 5">
    <name type="scientific">Salininema proteolyticum</name>
    <dbReference type="NCBI Taxonomy" id="1607685"/>
    <lineage>
        <taxon>Bacteria</taxon>
        <taxon>Bacillati</taxon>
        <taxon>Actinomycetota</taxon>
        <taxon>Actinomycetes</taxon>
        <taxon>Glycomycetales</taxon>
        <taxon>Glycomycetaceae</taxon>
        <taxon>Salininema</taxon>
    </lineage>
</organism>
<dbReference type="InterPro" id="IPR051943">
    <property type="entry name" value="TRAFAC_Dynamin-like_GTPase"/>
</dbReference>
<evidence type="ECO:0000256" key="2">
    <source>
        <dbReference type="SAM" id="Phobius"/>
    </source>
</evidence>
<evidence type="ECO:0000313" key="4">
    <source>
        <dbReference type="EMBL" id="MFC4334302.1"/>
    </source>
</evidence>
<evidence type="ECO:0000259" key="3">
    <source>
        <dbReference type="Pfam" id="PF00350"/>
    </source>
</evidence>
<dbReference type="RefSeq" id="WP_380618034.1">
    <property type="nucleotide sequence ID" value="NZ_JBHSDK010000003.1"/>
</dbReference>
<accession>A0ABV8TUE3</accession>
<keyword evidence="1" id="KW-0175">Coiled coil</keyword>
<evidence type="ECO:0000313" key="5">
    <source>
        <dbReference type="Proteomes" id="UP001595823"/>
    </source>
</evidence>
<dbReference type="EMBL" id="JBHSDK010000003">
    <property type="protein sequence ID" value="MFC4334302.1"/>
    <property type="molecule type" value="Genomic_DNA"/>
</dbReference>
<dbReference type="PANTHER" id="PTHR43681">
    <property type="entry name" value="TRANSMEMBRANE GTPASE FZO"/>
    <property type="match status" value="1"/>
</dbReference>
<proteinExistence type="predicted"/>
<dbReference type="InterPro" id="IPR045063">
    <property type="entry name" value="Dynamin_N"/>
</dbReference>
<sequence length="636" mass="68121">MTDTADKATDKPKTGKNTEAIAGLKALCSKAAGAATASLRSVDAQAAAEVSAVASWQPERPVTVVVGETKRGKSSLVNALLGTPGLSPVDVRVATNAYLEFAHAEKSSVRAWIPGQNDPVVLSVGDLRNWATNLGTYPPDYDLPRRMLVGHDAALLKYVSLVDTPGTGGLEPDHAQIALEAVGRATCLLMVTDASSPMTKNELDFLAKASTRVNFVIFVLTKTDTYPGWKEILAENRALIEAHAPRFRHAPHFPVSSMLAEKALASSGEIRTALAKESGIGRLQRALAKMGQAGGALLSANVVRAARTEFARLTTKATEDMKAYDPDPAKAKELKAEKKRVLETRQTENRQANLALQVETNRAKVEMTAQAREHLTALQEQLMKELEKADKAALEALPQRMDVALQALASRLSAELHHRFMLLADRVLRQVFTDDEMHQATSQIQTGLRAAALGRATKDSNPDGALMVASVGGMAMMAGRGAIAGLSSGAAAVGLGVGAGVMSVALSATGIGLGLAAGAFLLSRRKIAGNRQAAKTWVREVLTDARASLNEEIQLRFTEVQYIFSSTLDDAMRRRGKEYDSRIEAAESAVAADKAARRKKQESLKQRRDSMAQKVKQLDEVLAKTRGLLPKESSHG</sequence>
<dbReference type="Pfam" id="PF00350">
    <property type="entry name" value="Dynamin_N"/>
    <property type="match status" value="1"/>
</dbReference>
<reference evidence="5" key="1">
    <citation type="journal article" date="2019" name="Int. J. Syst. Evol. Microbiol.">
        <title>The Global Catalogue of Microorganisms (GCM) 10K type strain sequencing project: providing services to taxonomists for standard genome sequencing and annotation.</title>
        <authorList>
            <consortium name="The Broad Institute Genomics Platform"/>
            <consortium name="The Broad Institute Genome Sequencing Center for Infectious Disease"/>
            <person name="Wu L."/>
            <person name="Ma J."/>
        </authorList>
    </citation>
    <scope>NUCLEOTIDE SEQUENCE [LARGE SCALE GENOMIC DNA]</scope>
    <source>
        <strain evidence="5">IBRC-M 10908</strain>
    </source>
</reference>
<feature type="domain" description="Dynamin N-terminal" evidence="3">
    <location>
        <begin position="64"/>
        <end position="222"/>
    </location>
</feature>
<name>A0ABV8TUE3_9ACTN</name>
<keyword evidence="5" id="KW-1185">Reference proteome</keyword>
<feature type="coiled-coil region" evidence="1">
    <location>
        <begin position="331"/>
        <end position="395"/>
    </location>
</feature>
<dbReference type="PANTHER" id="PTHR43681:SF1">
    <property type="entry name" value="SARCALUMENIN"/>
    <property type="match status" value="1"/>
</dbReference>